<dbReference type="InParanoid" id="W7XGT6"/>
<dbReference type="EMBL" id="GG662637">
    <property type="protein sequence ID" value="EWS73436.1"/>
    <property type="molecule type" value="Genomic_DNA"/>
</dbReference>
<dbReference type="KEGG" id="tet:TTHERM_000586580"/>
<dbReference type="RefSeq" id="XP_012654007.1">
    <property type="nucleotide sequence ID" value="XM_012798553.1"/>
</dbReference>
<dbReference type="Proteomes" id="UP000009168">
    <property type="component" value="Unassembled WGS sequence"/>
</dbReference>
<proteinExistence type="predicted"/>
<evidence type="ECO:0000313" key="1">
    <source>
        <dbReference type="EMBL" id="EWS73436.1"/>
    </source>
</evidence>
<organism evidence="1 2">
    <name type="scientific">Tetrahymena thermophila (strain SB210)</name>
    <dbReference type="NCBI Taxonomy" id="312017"/>
    <lineage>
        <taxon>Eukaryota</taxon>
        <taxon>Sar</taxon>
        <taxon>Alveolata</taxon>
        <taxon>Ciliophora</taxon>
        <taxon>Intramacronucleata</taxon>
        <taxon>Oligohymenophorea</taxon>
        <taxon>Hymenostomatida</taxon>
        <taxon>Tetrahymenina</taxon>
        <taxon>Tetrahymenidae</taxon>
        <taxon>Tetrahymena</taxon>
    </lineage>
</organism>
<keyword evidence="2" id="KW-1185">Reference proteome</keyword>
<dbReference type="GeneID" id="24439722"/>
<name>W7XGT6_TETTS</name>
<sequence length="109" mass="13491">MYKNQTKNKQRNEQIKKISYVVLNKFLYQKYYTQKLINNFYSIQGVKLFRLFYQIINQDQYINQIERPARVGKLEGLCQDKRQHPFIQKKFMQIRKQQETQKANWKPPR</sequence>
<accession>W7XGT6</accession>
<protein>
    <submittedName>
        <fullName evidence="1">Uncharacterized protein</fullName>
    </submittedName>
</protein>
<evidence type="ECO:0000313" key="2">
    <source>
        <dbReference type="Proteomes" id="UP000009168"/>
    </source>
</evidence>
<reference evidence="2" key="1">
    <citation type="journal article" date="2006" name="PLoS Biol.">
        <title>Macronuclear genome sequence of the ciliate Tetrahymena thermophila, a model eukaryote.</title>
        <authorList>
            <person name="Eisen J.A."/>
            <person name="Coyne R.S."/>
            <person name="Wu M."/>
            <person name="Wu D."/>
            <person name="Thiagarajan M."/>
            <person name="Wortman J.R."/>
            <person name="Badger J.H."/>
            <person name="Ren Q."/>
            <person name="Amedeo P."/>
            <person name="Jones K.M."/>
            <person name="Tallon L.J."/>
            <person name="Delcher A.L."/>
            <person name="Salzberg S.L."/>
            <person name="Silva J.C."/>
            <person name="Haas B.J."/>
            <person name="Majoros W.H."/>
            <person name="Farzad M."/>
            <person name="Carlton J.M."/>
            <person name="Smith R.K. Jr."/>
            <person name="Garg J."/>
            <person name="Pearlman R.E."/>
            <person name="Karrer K.M."/>
            <person name="Sun L."/>
            <person name="Manning G."/>
            <person name="Elde N.C."/>
            <person name="Turkewitz A.P."/>
            <person name="Asai D.J."/>
            <person name="Wilkes D.E."/>
            <person name="Wang Y."/>
            <person name="Cai H."/>
            <person name="Collins K."/>
            <person name="Stewart B.A."/>
            <person name="Lee S.R."/>
            <person name="Wilamowska K."/>
            <person name="Weinberg Z."/>
            <person name="Ruzzo W.L."/>
            <person name="Wloga D."/>
            <person name="Gaertig J."/>
            <person name="Frankel J."/>
            <person name="Tsao C.-C."/>
            <person name="Gorovsky M.A."/>
            <person name="Keeling P.J."/>
            <person name="Waller R.F."/>
            <person name="Patron N.J."/>
            <person name="Cherry J.M."/>
            <person name="Stover N.A."/>
            <person name="Krieger C.J."/>
            <person name="del Toro C."/>
            <person name="Ryder H.F."/>
            <person name="Williamson S.C."/>
            <person name="Barbeau R.A."/>
            <person name="Hamilton E.P."/>
            <person name="Orias E."/>
        </authorList>
    </citation>
    <scope>NUCLEOTIDE SEQUENCE [LARGE SCALE GENOMIC DNA]</scope>
    <source>
        <strain evidence="2">SB210</strain>
    </source>
</reference>
<dbReference type="AlphaFoldDB" id="W7XGT6"/>
<gene>
    <name evidence="1" type="ORF">TTHERM_000586580</name>
</gene>